<evidence type="ECO:0000313" key="2">
    <source>
        <dbReference type="EMBL" id="DAF42316.1"/>
    </source>
</evidence>
<dbReference type="GeneID" id="80540999"/>
<sequence>MEEITENKPKLAADAFGEFDLEGDDDFGDRKSQLRPSTISSPAPSSEGISKTNTPEPLVSITDTKAAVDNEDPDDYSDDEQGEQLHDTQLTNIQKLADHLMFISQQLGVKMEESWLSHFSGCLMNGIPVFESHLRTWVAAVKQERSSGAVQDLREIVNQLSVQVSKLTGQVKTMNDQVISLAKSNQGLTESSIRIAESNQATQDNMSWVIEKLKALQTSDKTPVVPAGTVVIHDPPRKHTEVIKKVDNKDRAEEIITAFLVALQTSRDELNDSTLRLAVSILFTPDMMLAAIQSGIPDHELAEVYEMIRDKLIELESDPIMGSLKK</sequence>
<feature type="compositionally biased region" description="Acidic residues" evidence="1">
    <location>
        <begin position="17"/>
        <end position="27"/>
    </location>
</feature>
<reference evidence="3" key="2">
    <citation type="journal article" date="2021" name="Viruses">
        <title>Illuminating the Plant Rhabdovirus Landscape through Metatranscriptomics Data.</title>
        <authorList>
            <person name="Bejerman N."/>
            <person name="Dietzgen R.G."/>
            <person name="Debat H."/>
        </authorList>
    </citation>
    <scope>NUCLEOTIDE SEQUENCE [LARGE SCALE GENOMIC DNA]</scope>
</reference>
<accession>A0A8D9PH33</accession>
<reference evidence="3" key="1">
    <citation type="journal article" date="2021" name="bioRxiv">
        <title>Illuminating the plant rhabdovirus landscape through metatranscriptomics data.</title>
        <authorList>
            <person name="Bejerman N."/>
            <person name="Dietzgen R.G."/>
            <person name="Debat H."/>
        </authorList>
    </citation>
    <scope>NUCLEOTIDE SEQUENCE [LARGE SCALE GENOMIC DNA]</scope>
</reference>
<evidence type="ECO:0000313" key="3">
    <source>
        <dbReference type="Proteomes" id="UP001161625"/>
    </source>
</evidence>
<name>A0A8D9PH33_9RHAB</name>
<dbReference type="Proteomes" id="UP001161625">
    <property type="component" value="Segment"/>
</dbReference>
<keyword evidence="3" id="KW-1185">Reference proteome</keyword>
<dbReference type="EMBL" id="BK014303">
    <property type="protein sequence ID" value="DAF42316.1"/>
    <property type="molecule type" value="Viral_cRNA"/>
</dbReference>
<proteinExistence type="predicted"/>
<feature type="compositionally biased region" description="Basic and acidic residues" evidence="1">
    <location>
        <begin position="1"/>
        <end position="11"/>
    </location>
</feature>
<evidence type="ECO:0000256" key="1">
    <source>
        <dbReference type="SAM" id="MobiDB-lite"/>
    </source>
</evidence>
<dbReference type="KEGG" id="vg:80540999"/>
<feature type="region of interest" description="Disordered" evidence="1">
    <location>
        <begin position="1"/>
        <end position="59"/>
    </location>
</feature>
<feature type="compositionally biased region" description="Polar residues" evidence="1">
    <location>
        <begin position="34"/>
        <end position="55"/>
    </location>
</feature>
<protein>
    <submittedName>
        <fullName evidence="2">P</fullName>
    </submittedName>
</protein>
<dbReference type="RefSeq" id="YP_010802276.1">
    <property type="nucleotide sequence ID" value="NC_076976.1"/>
</dbReference>
<organism evidence="2 3">
    <name type="scientific">Bemisia tabaci-associated virus 1</name>
    <dbReference type="NCBI Taxonomy" id="3070198"/>
    <lineage>
        <taxon>Viruses</taxon>
        <taxon>Riboviria</taxon>
        <taxon>Orthornavirae</taxon>
        <taxon>Negarnaviricota</taxon>
        <taxon>Haploviricotina</taxon>
        <taxon>Monjiviricetes</taxon>
        <taxon>Mononegavirales</taxon>
        <taxon>Rhabdoviridae</taxon>
        <taxon>Betarhabdovirinae</taxon>
        <taxon>Betacytorhabdovirus</taxon>
        <taxon>Betacytorhabdovirus bemisiae</taxon>
        <taxon>Cytorhabdovirus bemisiae</taxon>
    </lineage>
</organism>